<dbReference type="Gene3D" id="3.40.50.2060">
    <property type="match status" value="1"/>
</dbReference>
<dbReference type="EMBL" id="AYKW01000069">
    <property type="protein sequence ID" value="PIL22823.1"/>
    <property type="molecule type" value="Genomic_DNA"/>
</dbReference>
<comment type="similarity">
    <text evidence="1">Belongs to the STXBP/unc-18/SEC1 family.</text>
</comment>
<name>A0A2G8RMT5_9APHY</name>
<comment type="caution">
    <text evidence="2">The sequence shown here is derived from an EMBL/GenBank/DDBJ whole genome shotgun (WGS) entry which is preliminary data.</text>
</comment>
<dbReference type="InterPro" id="IPR043127">
    <property type="entry name" value="Sec-1-like_dom3a"/>
</dbReference>
<gene>
    <name evidence="2" type="ORF">GSI_15518</name>
</gene>
<dbReference type="InterPro" id="IPR043154">
    <property type="entry name" value="Sec-1-like_dom1"/>
</dbReference>
<dbReference type="Gene3D" id="3.90.830.10">
    <property type="entry name" value="Syntaxin Binding Protein 1, Chain A, domain 2"/>
    <property type="match status" value="1"/>
</dbReference>
<dbReference type="OrthoDB" id="10266265at2759"/>
<organism evidence="2 3">
    <name type="scientific">Ganoderma sinense ZZ0214-1</name>
    <dbReference type="NCBI Taxonomy" id="1077348"/>
    <lineage>
        <taxon>Eukaryota</taxon>
        <taxon>Fungi</taxon>
        <taxon>Dikarya</taxon>
        <taxon>Basidiomycota</taxon>
        <taxon>Agaricomycotina</taxon>
        <taxon>Agaricomycetes</taxon>
        <taxon>Polyporales</taxon>
        <taxon>Polyporaceae</taxon>
        <taxon>Ganoderma</taxon>
    </lineage>
</organism>
<protein>
    <submittedName>
        <fullName evidence="2">Uncharacterized protein</fullName>
    </submittedName>
</protein>
<dbReference type="Gene3D" id="3.40.50.1910">
    <property type="match status" value="1"/>
</dbReference>
<dbReference type="InterPro" id="IPR001619">
    <property type="entry name" value="Sec1-like"/>
</dbReference>
<dbReference type="Proteomes" id="UP000230002">
    <property type="component" value="Unassembled WGS sequence"/>
</dbReference>
<evidence type="ECO:0000313" key="3">
    <source>
        <dbReference type="Proteomes" id="UP000230002"/>
    </source>
</evidence>
<dbReference type="SUPFAM" id="SSF56815">
    <property type="entry name" value="Sec1/munc18-like (SM) proteins"/>
    <property type="match status" value="1"/>
</dbReference>
<dbReference type="InterPro" id="IPR027482">
    <property type="entry name" value="Sec1-like_dom2"/>
</dbReference>
<dbReference type="PANTHER" id="PTHR11679">
    <property type="entry name" value="VESICLE PROTEIN SORTING-ASSOCIATED"/>
    <property type="match status" value="1"/>
</dbReference>
<evidence type="ECO:0000256" key="1">
    <source>
        <dbReference type="ARBA" id="ARBA00009884"/>
    </source>
</evidence>
<accession>A0A2G8RMT5</accession>
<dbReference type="PIRSF" id="PIRSF005715">
    <property type="entry name" value="VPS45_Sec1"/>
    <property type="match status" value="1"/>
</dbReference>
<dbReference type="Pfam" id="PF00995">
    <property type="entry name" value="Sec1"/>
    <property type="match status" value="1"/>
</dbReference>
<dbReference type="InterPro" id="IPR036045">
    <property type="entry name" value="Sec1-like_sf"/>
</dbReference>
<dbReference type="STRING" id="1077348.A0A2G8RMT5"/>
<evidence type="ECO:0000313" key="2">
    <source>
        <dbReference type="EMBL" id="PIL22823.1"/>
    </source>
</evidence>
<dbReference type="AlphaFoldDB" id="A0A2G8RMT5"/>
<dbReference type="Gene3D" id="1.25.40.60">
    <property type="match status" value="1"/>
</dbReference>
<keyword evidence="3" id="KW-1185">Reference proteome</keyword>
<proteinExistence type="inferred from homology"/>
<dbReference type="GO" id="GO:0016192">
    <property type="term" value="P:vesicle-mediated transport"/>
    <property type="evidence" value="ECO:0007669"/>
    <property type="project" value="InterPro"/>
</dbReference>
<sequence length="653" mass="71883">MDVVKAIETYITKMVSTPATMKVLLLDNHTTPIVSLSATQSTLLSHQVYLTDKIDNKKRDRMPHMKCVCFLQPSEDSFEALSAELREPKYGEYYLYFSNILSKTAIERLADVDEYEVVREVQEYFADFAPILPSLFSLNHTPTSSRPLYGSSPNTWDPSALERAVQGVTAALLSLKKKPIIRYEKSSPMAKKLGIEVQHRIQSEQQLFDFRLTQVPPLLLILDRRSDPVTPILSQWTYQAMVHELLGIQNGRVDLSLVPDIRPELKKTHMRMRAVQEVTLTPGTDPFFQAHHLATFGDLGTALKSYVQSYQSHSLAHNPAQIQSISDMKRFVEEYPEFRKLGGNVSKHVAIVGELSRLVERDKLLELGEVEQGLATGSGADLRSVQALITNAAIQPWNKLRLVMLYALRYQKSQAQNVASLINLMLENGVSREDARLVYVVLNIAGSDQRQEDLFTAEGLFAKGRSALKGLKGVENVYMQHTPHLAQTLENLFKGRLRDTTHPFLDGAGPNAGLQRPGDVIIFMIGGTTYTEARVVAMLNQEATSGGPSAAAGTRLLLGGTCIHNSSSFLDMVRAAASNFPASVYEPPPGSANNMPSLNLNLGGVNVSLGGASPGVYRTSGEGVSLQTEGIKDGVRNLLGKVKQGVDRIASQP</sequence>
<reference evidence="2 3" key="1">
    <citation type="journal article" date="2015" name="Sci. Rep.">
        <title>Chromosome-level genome map provides insights into diverse defense mechanisms in the medicinal fungus Ganoderma sinense.</title>
        <authorList>
            <person name="Zhu Y."/>
            <person name="Xu J."/>
            <person name="Sun C."/>
            <person name="Zhou S."/>
            <person name="Xu H."/>
            <person name="Nelson D.R."/>
            <person name="Qian J."/>
            <person name="Song J."/>
            <person name="Luo H."/>
            <person name="Xiang L."/>
            <person name="Li Y."/>
            <person name="Xu Z."/>
            <person name="Ji A."/>
            <person name="Wang L."/>
            <person name="Lu S."/>
            <person name="Hayward A."/>
            <person name="Sun W."/>
            <person name="Li X."/>
            <person name="Schwartz D.C."/>
            <person name="Wang Y."/>
            <person name="Chen S."/>
        </authorList>
    </citation>
    <scope>NUCLEOTIDE SEQUENCE [LARGE SCALE GENOMIC DNA]</scope>
    <source>
        <strain evidence="2 3">ZZ0214-1</strain>
    </source>
</reference>